<sequence length="37" mass="4152">MLTGFFKHLTEVDNHATRFTRSVIRTLAMLTGGARDS</sequence>
<dbReference type="AlphaFoldDB" id="S7JHQ7"/>
<dbReference type="Proteomes" id="UP000014854">
    <property type="component" value="Unassembled WGS sequence"/>
</dbReference>
<proteinExistence type="predicted"/>
<comment type="caution">
    <text evidence="1">The sequence shown here is derived from an EMBL/GenBank/DDBJ whole genome shotgun (WGS) entry which is preliminary data.</text>
</comment>
<protein>
    <submittedName>
        <fullName evidence="1">Uncharacterized protein</fullName>
    </submittedName>
</protein>
<organism evidence="1 2">
    <name type="scientific">Vibrio fluvialis PG41</name>
    <dbReference type="NCBI Taxonomy" id="1336752"/>
    <lineage>
        <taxon>Bacteria</taxon>
        <taxon>Pseudomonadati</taxon>
        <taxon>Pseudomonadota</taxon>
        <taxon>Gammaproteobacteria</taxon>
        <taxon>Vibrionales</taxon>
        <taxon>Vibrionaceae</taxon>
        <taxon>Vibrio</taxon>
    </lineage>
</organism>
<dbReference type="EMBL" id="ASXS01000005">
    <property type="protein sequence ID" value="EPP23621.1"/>
    <property type="molecule type" value="Genomic_DNA"/>
</dbReference>
<evidence type="ECO:0000313" key="2">
    <source>
        <dbReference type="Proteomes" id="UP000014854"/>
    </source>
</evidence>
<accession>S7JHQ7</accession>
<name>S7JHQ7_VIBFL</name>
<reference evidence="1 2" key="1">
    <citation type="journal article" date="2013" name="Gut Pathog.">
        <title>Evidence of a new metabolic capacity in an emerging diarrheal pathogen: lessons from the draft genomes of Vibrio fluvialis strains PG41 and I21563.</title>
        <authorList>
            <person name="Khatri I."/>
            <person name="Mahajan S."/>
            <person name="Dureja C."/>
            <person name="Subramanian S."/>
            <person name="Raychaudhuri S."/>
        </authorList>
    </citation>
    <scope>NUCLEOTIDE SEQUENCE [LARGE SCALE GENOMIC DNA]</scope>
    <source>
        <strain evidence="1 2">PG41</strain>
    </source>
</reference>
<gene>
    <name evidence="1" type="ORF">L910_3530</name>
</gene>
<dbReference type="PATRIC" id="fig|1336752.4.peg.1231"/>
<evidence type="ECO:0000313" key="1">
    <source>
        <dbReference type="EMBL" id="EPP23621.1"/>
    </source>
</evidence>